<dbReference type="EMBL" id="POUT01000001">
    <property type="protein sequence ID" value="PNG11517.1"/>
    <property type="molecule type" value="Genomic_DNA"/>
</dbReference>
<reference evidence="2 3" key="1">
    <citation type="submission" date="2018-01" db="EMBL/GenBank/DDBJ databases">
        <title>Denitrification phenotypes of diverse strains of Pseudomonas stutzeri.</title>
        <authorList>
            <person name="Milligan D.A."/>
            <person name="Bergaust L."/>
            <person name="Bakken L.R."/>
            <person name="Frostegard A."/>
        </authorList>
    </citation>
    <scope>NUCLEOTIDE SEQUENCE [LARGE SCALE GENOMIC DNA]</scope>
    <source>
        <strain evidence="2 3">24a75</strain>
    </source>
</reference>
<feature type="compositionally biased region" description="Basic and acidic residues" evidence="1">
    <location>
        <begin position="87"/>
        <end position="103"/>
    </location>
</feature>
<sequence>MGPINLLLLGLGGAYLHACSRQATPMQNYLAGCCWSKNRASLRLRYHSPVSLLAGLENVIGGPRGLAYALGPSGLLTDGEVIELRADDPTPELDRATPHRLDGTEYLQPKDSA</sequence>
<name>A0A2N8T9S4_STUST</name>
<gene>
    <name evidence="2" type="ORF">CXK94_02760</name>
</gene>
<feature type="region of interest" description="Disordered" evidence="1">
    <location>
        <begin position="87"/>
        <end position="113"/>
    </location>
</feature>
<evidence type="ECO:0000313" key="3">
    <source>
        <dbReference type="Proteomes" id="UP000236023"/>
    </source>
</evidence>
<dbReference type="Proteomes" id="UP000236023">
    <property type="component" value="Unassembled WGS sequence"/>
</dbReference>
<comment type="caution">
    <text evidence="2">The sequence shown here is derived from an EMBL/GenBank/DDBJ whole genome shotgun (WGS) entry which is preliminary data.</text>
</comment>
<proteinExistence type="predicted"/>
<protein>
    <submittedName>
        <fullName evidence="2">Uncharacterized protein</fullName>
    </submittedName>
</protein>
<evidence type="ECO:0000256" key="1">
    <source>
        <dbReference type="SAM" id="MobiDB-lite"/>
    </source>
</evidence>
<dbReference type="AlphaFoldDB" id="A0A2N8T9S4"/>
<evidence type="ECO:0000313" key="2">
    <source>
        <dbReference type="EMBL" id="PNG11517.1"/>
    </source>
</evidence>
<accession>A0A2N8T9S4</accession>
<organism evidence="2 3">
    <name type="scientific">Stutzerimonas stutzeri</name>
    <name type="common">Pseudomonas stutzeri</name>
    <dbReference type="NCBI Taxonomy" id="316"/>
    <lineage>
        <taxon>Bacteria</taxon>
        <taxon>Pseudomonadati</taxon>
        <taxon>Pseudomonadota</taxon>
        <taxon>Gammaproteobacteria</taxon>
        <taxon>Pseudomonadales</taxon>
        <taxon>Pseudomonadaceae</taxon>
        <taxon>Stutzerimonas</taxon>
    </lineage>
</organism>